<dbReference type="GO" id="GO:0016192">
    <property type="term" value="P:vesicle-mediated transport"/>
    <property type="evidence" value="ECO:0007669"/>
    <property type="project" value="TreeGrafter"/>
</dbReference>
<organism evidence="8 9">
    <name type="scientific">Lupinus albus</name>
    <name type="common">White lupine</name>
    <name type="synonym">Lupinus termis</name>
    <dbReference type="NCBI Taxonomy" id="3870"/>
    <lineage>
        <taxon>Eukaryota</taxon>
        <taxon>Viridiplantae</taxon>
        <taxon>Streptophyta</taxon>
        <taxon>Embryophyta</taxon>
        <taxon>Tracheophyta</taxon>
        <taxon>Spermatophyta</taxon>
        <taxon>Magnoliopsida</taxon>
        <taxon>eudicotyledons</taxon>
        <taxon>Gunneridae</taxon>
        <taxon>Pentapetalae</taxon>
        <taxon>rosids</taxon>
        <taxon>fabids</taxon>
        <taxon>Fabales</taxon>
        <taxon>Fabaceae</taxon>
        <taxon>Papilionoideae</taxon>
        <taxon>50 kb inversion clade</taxon>
        <taxon>genistoids sensu lato</taxon>
        <taxon>core genistoids</taxon>
        <taxon>Genisteae</taxon>
        <taxon>Lupinus</taxon>
    </lineage>
</organism>
<keyword evidence="7" id="KW-0813">Transport</keyword>
<dbReference type="PANTHER" id="PTHR19317">
    <property type="entry name" value="PRENYLATED RAB ACCEPTOR 1-RELATED"/>
    <property type="match status" value="1"/>
</dbReference>
<feature type="transmembrane region" description="Helical" evidence="7">
    <location>
        <begin position="123"/>
        <end position="156"/>
    </location>
</feature>
<keyword evidence="9" id="KW-1185">Reference proteome</keyword>
<comment type="subcellular location">
    <subcellularLocation>
        <location evidence="2">Endomembrane system</location>
        <topology evidence="2">Multi-pass membrane protein</topology>
    </subcellularLocation>
    <subcellularLocation>
        <location evidence="7">Membrane</location>
        <topology evidence="7">Multi-pass membrane protein</topology>
    </subcellularLocation>
</comment>
<accession>A0A6A4NKM9</accession>
<protein>
    <recommendedName>
        <fullName evidence="7">PRA1 family protein</fullName>
    </recommendedName>
</protein>
<evidence type="ECO:0000256" key="4">
    <source>
        <dbReference type="ARBA" id="ARBA00022692"/>
    </source>
</evidence>
<sequence length="181" mass="20566">MGNYDTISTPTTTTTTTNLKFISRAKQRIKESLVMCRPWNFMFNFHSISLPHDLFDTLSRIRSNLSFFYMNYTILILLILLFLNIGLLWHPISLIVSVSLVAAWIFLGHQPIMIFGYNVNGWAMHFIIVVVFIGLLLFTGIVSNILLPFLIGVVLVHASLRRIDDLFLDEEQVASLASTAS</sequence>
<comment type="similarity">
    <text evidence="3 7">Belongs to the PRA1 family.</text>
</comment>
<evidence type="ECO:0000256" key="2">
    <source>
        <dbReference type="ARBA" id="ARBA00004127"/>
    </source>
</evidence>
<dbReference type="InterPro" id="IPR004895">
    <property type="entry name" value="Prenylated_rab_accept_PRA1"/>
</dbReference>
<gene>
    <name evidence="8" type="ORF">Lalb_Chr22g0351741</name>
</gene>
<evidence type="ECO:0000313" key="9">
    <source>
        <dbReference type="Proteomes" id="UP000447434"/>
    </source>
</evidence>
<reference evidence="9" key="1">
    <citation type="journal article" date="2020" name="Nat. Commun.">
        <title>Genome sequence of the cluster root forming white lupin.</title>
        <authorList>
            <person name="Hufnagel B."/>
            <person name="Marques A."/>
            <person name="Soriano A."/>
            <person name="Marques L."/>
            <person name="Divol F."/>
            <person name="Doumas P."/>
            <person name="Sallet E."/>
            <person name="Mancinotti D."/>
            <person name="Carrere S."/>
            <person name="Marande W."/>
            <person name="Arribat S."/>
            <person name="Keller J."/>
            <person name="Huneau C."/>
            <person name="Blein T."/>
            <person name="Aime D."/>
            <person name="Laguerre M."/>
            <person name="Taylor J."/>
            <person name="Schubert V."/>
            <person name="Nelson M."/>
            <person name="Geu-Flores F."/>
            <person name="Crespi M."/>
            <person name="Gallardo-Guerrero K."/>
            <person name="Delaux P.-M."/>
            <person name="Salse J."/>
            <person name="Berges H."/>
            <person name="Guyot R."/>
            <person name="Gouzy J."/>
            <person name="Peret B."/>
        </authorList>
    </citation>
    <scope>NUCLEOTIDE SEQUENCE [LARGE SCALE GENOMIC DNA]</scope>
    <source>
        <strain evidence="9">cv. Amiga</strain>
    </source>
</reference>
<comment type="function">
    <text evidence="1 7">May be involved in both secretory and endocytic intracellular trafficking in the endosomal/prevacuolar compartments.</text>
</comment>
<name>A0A6A4NKM9_LUPAL</name>
<keyword evidence="5 7" id="KW-1133">Transmembrane helix</keyword>
<dbReference type="GO" id="GO:0005783">
    <property type="term" value="C:endoplasmic reticulum"/>
    <property type="evidence" value="ECO:0007669"/>
    <property type="project" value="UniProtKB-ARBA"/>
</dbReference>
<keyword evidence="6 7" id="KW-0472">Membrane</keyword>
<evidence type="ECO:0000256" key="1">
    <source>
        <dbReference type="ARBA" id="ARBA00002501"/>
    </source>
</evidence>
<proteinExistence type="inferred from homology"/>
<dbReference type="Proteomes" id="UP000447434">
    <property type="component" value="Chromosome 22"/>
</dbReference>
<evidence type="ECO:0000256" key="7">
    <source>
        <dbReference type="RuleBase" id="RU363107"/>
    </source>
</evidence>
<feature type="transmembrane region" description="Helical" evidence="7">
    <location>
        <begin position="94"/>
        <end position="117"/>
    </location>
</feature>
<evidence type="ECO:0000313" key="8">
    <source>
        <dbReference type="EMBL" id="KAE9588094.1"/>
    </source>
</evidence>
<dbReference type="GO" id="GO:0016020">
    <property type="term" value="C:membrane"/>
    <property type="evidence" value="ECO:0007669"/>
    <property type="project" value="UniProtKB-SubCell"/>
</dbReference>
<feature type="transmembrane region" description="Helical" evidence="7">
    <location>
        <begin position="67"/>
        <end position="87"/>
    </location>
</feature>
<keyword evidence="4 7" id="KW-0812">Transmembrane</keyword>
<evidence type="ECO:0000256" key="5">
    <source>
        <dbReference type="ARBA" id="ARBA00022989"/>
    </source>
</evidence>
<comment type="caution">
    <text evidence="8">The sequence shown here is derived from an EMBL/GenBank/DDBJ whole genome shotgun (WGS) entry which is preliminary data.</text>
</comment>
<dbReference type="Pfam" id="PF03208">
    <property type="entry name" value="PRA1"/>
    <property type="match status" value="1"/>
</dbReference>
<dbReference type="PANTHER" id="PTHR19317:SF2">
    <property type="entry name" value="PRA1 FAMILY PROTEIN F2"/>
    <property type="match status" value="1"/>
</dbReference>
<dbReference type="AlphaFoldDB" id="A0A6A4NKM9"/>
<evidence type="ECO:0000256" key="6">
    <source>
        <dbReference type="ARBA" id="ARBA00023136"/>
    </source>
</evidence>
<evidence type="ECO:0000256" key="3">
    <source>
        <dbReference type="ARBA" id="ARBA00006483"/>
    </source>
</evidence>
<dbReference type="OrthoDB" id="63113at2759"/>
<dbReference type="GO" id="GO:0005794">
    <property type="term" value="C:Golgi apparatus"/>
    <property type="evidence" value="ECO:0007669"/>
    <property type="project" value="TreeGrafter"/>
</dbReference>
<dbReference type="EMBL" id="WOCE01000022">
    <property type="protein sequence ID" value="KAE9588094.1"/>
    <property type="molecule type" value="Genomic_DNA"/>
</dbReference>